<protein>
    <submittedName>
        <fullName evidence="1">Uncharacterized protein</fullName>
    </submittedName>
</protein>
<reference evidence="1 2" key="1">
    <citation type="submission" date="2013-01" db="EMBL/GenBank/DDBJ databases">
        <authorList>
            <person name="Harkins D.M."/>
            <person name="Durkin A.S."/>
            <person name="Brinkac L.M."/>
            <person name="Haft D.H."/>
            <person name="Selengut J.D."/>
            <person name="Sanka R."/>
            <person name="DePew J."/>
            <person name="Purushe J."/>
            <person name="Whelen A.C."/>
            <person name="Vinetz J.M."/>
            <person name="Sutton G.G."/>
            <person name="Nierman W.C."/>
            <person name="Fouts D.E."/>
        </authorList>
    </citation>
    <scope>NUCLEOTIDE SEQUENCE [LARGE SCALE GENOMIC DNA]</scope>
    <source>
        <strain evidence="1 2">2001034031</strain>
    </source>
</reference>
<name>M6Y791_9LEPT</name>
<organism evidence="1 2">
    <name type="scientific">Leptospira noguchii str. 2001034031</name>
    <dbReference type="NCBI Taxonomy" id="1193053"/>
    <lineage>
        <taxon>Bacteria</taxon>
        <taxon>Pseudomonadati</taxon>
        <taxon>Spirochaetota</taxon>
        <taxon>Spirochaetia</taxon>
        <taxon>Leptospirales</taxon>
        <taxon>Leptospiraceae</taxon>
        <taxon>Leptospira</taxon>
    </lineage>
</organism>
<dbReference type="EMBL" id="AKXB02000059">
    <property type="protein sequence ID" value="EMO90232.1"/>
    <property type="molecule type" value="Genomic_DNA"/>
</dbReference>
<evidence type="ECO:0000313" key="2">
    <source>
        <dbReference type="Proteomes" id="UP000012138"/>
    </source>
</evidence>
<evidence type="ECO:0000313" key="1">
    <source>
        <dbReference type="EMBL" id="EMO90232.1"/>
    </source>
</evidence>
<dbReference type="Proteomes" id="UP000012138">
    <property type="component" value="Unassembled WGS sequence"/>
</dbReference>
<proteinExistence type="predicted"/>
<sequence>MCNKPSYYKKILRVTLEFKKFLSVLPEMERLLDGLFRI</sequence>
<comment type="caution">
    <text evidence="1">The sequence shown here is derived from an EMBL/GenBank/DDBJ whole genome shotgun (WGS) entry which is preliminary data.</text>
</comment>
<accession>M6Y791</accession>
<gene>
    <name evidence="1" type="ORF">LEP1GSC024_1381</name>
</gene>
<dbReference type="AlphaFoldDB" id="M6Y791"/>